<evidence type="ECO:0000256" key="2">
    <source>
        <dbReference type="SAM" id="SignalP"/>
    </source>
</evidence>
<organism evidence="3 4">
    <name type="scientific">Fusarium poae</name>
    <dbReference type="NCBI Taxonomy" id="36050"/>
    <lineage>
        <taxon>Eukaryota</taxon>
        <taxon>Fungi</taxon>
        <taxon>Dikarya</taxon>
        <taxon>Ascomycota</taxon>
        <taxon>Pezizomycotina</taxon>
        <taxon>Sordariomycetes</taxon>
        <taxon>Hypocreomycetidae</taxon>
        <taxon>Hypocreales</taxon>
        <taxon>Nectriaceae</taxon>
        <taxon>Fusarium</taxon>
    </lineage>
</organism>
<reference evidence="3 4" key="1">
    <citation type="submission" date="2016-06" db="EMBL/GenBank/DDBJ databases">
        <title>Living apart together: crosstalk between the core and supernumerary genomes in a fungal plant pathogen.</title>
        <authorList>
            <person name="Vanheule A."/>
            <person name="Audenaert K."/>
            <person name="Warris S."/>
            <person name="Van De Geest H."/>
            <person name="Schijlen E."/>
            <person name="Hofte M."/>
            <person name="De Saeger S."/>
            <person name="Haesaert G."/>
            <person name="Waalwijk C."/>
            <person name="Van Der Lee T."/>
        </authorList>
    </citation>
    <scope>NUCLEOTIDE SEQUENCE [LARGE SCALE GENOMIC DNA]</scope>
    <source>
        <strain evidence="3 4">2516</strain>
    </source>
</reference>
<protein>
    <submittedName>
        <fullName evidence="3">Uncharacterized protein</fullName>
    </submittedName>
</protein>
<dbReference type="Proteomes" id="UP000091967">
    <property type="component" value="Unassembled WGS sequence"/>
</dbReference>
<feature type="signal peptide" evidence="2">
    <location>
        <begin position="1"/>
        <end position="18"/>
    </location>
</feature>
<feature type="chain" id="PRO_5008603699" evidence="2">
    <location>
        <begin position="19"/>
        <end position="281"/>
    </location>
</feature>
<comment type="caution">
    <text evidence="3">The sequence shown here is derived from an EMBL/GenBank/DDBJ whole genome shotgun (WGS) entry which is preliminary data.</text>
</comment>
<proteinExistence type="predicted"/>
<keyword evidence="4" id="KW-1185">Reference proteome</keyword>
<dbReference type="AlphaFoldDB" id="A0A1B8B9U6"/>
<name>A0A1B8B9U6_FUSPO</name>
<feature type="region of interest" description="Disordered" evidence="1">
    <location>
        <begin position="84"/>
        <end position="105"/>
    </location>
</feature>
<gene>
    <name evidence="3" type="ORF">FPOA_03441</name>
</gene>
<keyword evidence="2" id="KW-0732">Signal</keyword>
<sequence>MRFVLLCSIALGANTAIASVCKPRQSSESSVVSAETTTTVSQLSSPISTELETTGDTTATTIATSDVTVTSTTEAYTSVATSIPEDETTAESSTTDLPSSTETTTLSETTTTAASSLETFQIIAPGHNFQDEHLVGFKMTYRSMGFDIDPNAATLTFSIEPETSFVREVDGLYWCIEYSSLYSPGYVGLCDKNDLGNGRWGLLTCEKKDDDGLECSVPASTCGFDMNTGKIVCSDLEGDYKQFYYVGTGFGNGVALALGSRDHPPSSDYYTEVDLEVTSTR</sequence>
<accession>A0A1B8B9U6</accession>
<evidence type="ECO:0000256" key="1">
    <source>
        <dbReference type="SAM" id="MobiDB-lite"/>
    </source>
</evidence>
<evidence type="ECO:0000313" key="4">
    <source>
        <dbReference type="Proteomes" id="UP000091967"/>
    </source>
</evidence>
<dbReference type="EMBL" id="LYXU01000001">
    <property type="protein sequence ID" value="OBS29504.1"/>
    <property type="molecule type" value="Genomic_DNA"/>
</dbReference>
<feature type="compositionally biased region" description="Low complexity" evidence="1">
    <location>
        <begin position="90"/>
        <end position="105"/>
    </location>
</feature>
<evidence type="ECO:0000313" key="3">
    <source>
        <dbReference type="EMBL" id="OBS29504.1"/>
    </source>
</evidence>
<dbReference type="OMA" id="SVCKPRQ"/>